<reference evidence="2 3" key="1">
    <citation type="journal article" date="2019" name="Plant Biotechnol. J.">
        <title>The red bayberry genome and genetic basis of sex determination.</title>
        <authorList>
            <person name="Jia H.M."/>
            <person name="Jia H.J."/>
            <person name="Cai Q.L."/>
            <person name="Wang Y."/>
            <person name="Zhao H.B."/>
            <person name="Yang W.F."/>
            <person name="Wang G.Y."/>
            <person name="Li Y.H."/>
            <person name="Zhan D.L."/>
            <person name="Shen Y.T."/>
            <person name="Niu Q.F."/>
            <person name="Chang L."/>
            <person name="Qiu J."/>
            <person name="Zhao L."/>
            <person name="Xie H.B."/>
            <person name="Fu W.Y."/>
            <person name="Jin J."/>
            <person name="Li X.W."/>
            <person name="Jiao Y."/>
            <person name="Zhou C.C."/>
            <person name="Tu T."/>
            <person name="Chai C.Y."/>
            <person name="Gao J.L."/>
            <person name="Fan L.J."/>
            <person name="van de Weg E."/>
            <person name="Wang J.Y."/>
            <person name="Gao Z.S."/>
        </authorList>
    </citation>
    <scope>NUCLEOTIDE SEQUENCE [LARGE SCALE GENOMIC DNA]</scope>
    <source>
        <tissue evidence="2">Leaves</tissue>
    </source>
</reference>
<name>A0A6A1UX97_9ROSI</name>
<proteinExistence type="predicted"/>
<organism evidence="2 3">
    <name type="scientific">Morella rubra</name>
    <name type="common">Chinese bayberry</name>
    <dbReference type="NCBI Taxonomy" id="262757"/>
    <lineage>
        <taxon>Eukaryota</taxon>
        <taxon>Viridiplantae</taxon>
        <taxon>Streptophyta</taxon>
        <taxon>Embryophyta</taxon>
        <taxon>Tracheophyta</taxon>
        <taxon>Spermatophyta</taxon>
        <taxon>Magnoliopsida</taxon>
        <taxon>eudicotyledons</taxon>
        <taxon>Gunneridae</taxon>
        <taxon>Pentapetalae</taxon>
        <taxon>rosids</taxon>
        <taxon>fabids</taxon>
        <taxon>Fagales</taxon>
        <taxon>Myricaceae</taxon>
        <taxon>Morella</taxon>
    </lineage>
</organism>
<dbReference type="EMBL" id="RXIC02000025">
    <property type="protein sequence ID" value="KAB1205074.1"/>
    <property type="molecule type" value="Genomic_DNA"/>
</dbReference>
<keyword evidence="1" id="KW-0645">Protease</keyword>
<dbReference type="InterPro" id="IPR007369">
    <property type="entry name" value="Peptidase_A22B_SPP"/>
</dbReference>
<keyword evidence="3" id="KW-1185">Reference proteome</keyword>
<evidence type="ECO:0000313" key="3">
    <source>
        <dbReference type="Proteomes" id="UP000516437"/>
    </source>
</evidence>
<dbReference type="Pfam" id="PF04258">
    <property type="entry name" value="Peptidase_A22B"/>
    <property type="match status" value="1"/>
</dbReference>
<dbReference type="AlphaFoldDB" id="A0A6A1UX97"/>
<evidence type="ECO:0000313" key="2">
    <source>
        <dbReference type="EMBL" id="KAB1205074.1"/>
    </source>
</evidence>
<dbReference type="GO" id="GO:0042500">
    <property type="term" value="F:aspartic endopeptidase activity, intramembrane cleaving"/>
    <property type="evidence" value="ECO:0007669"/>
    <property type="project" value="InterPro"/>
</dbReference>
<sequence length="118" mass="12682">MGSNIGGDLNQFVAETPQSQMGKKGVVGTSLSTVEEPHGVAVLSSRGPEWTEMAEENRRNSSDSGIFYVGSSQALDIEFKRSQIVAAIPGTFFCARYASQKHWLANNILGLAFCIQVG</sequence>
<accession>A0A6A1UX97</accession>
<keyword evidence="1" id="KW-0378">Hydrolase</keyword>
<comment type="caution">
    <text evidence="2">The sequence shown here is derived from an EMBL/GenBank/DDBJ whole genome shotgun (WGS) entry which is preliminary data.</text>
</comment>
<dbReference type="GO" id="GO:0016020">
    <property type="term" value="C:membrane"/>
    <property type="evidence" value="ECO:0007669"/>
    <property type="project" value="InterPro"/>
</dbReference>
<gene>
    <name evidence="2" type="ORF">CJ030_MR7G016718</name>
</gene>
<dbReference type="OrthoDB" id="1696097at2759"/>
<dbReference type="Proteomes" id="UP000516437">
    <property type="component" value="Chromosome 7"/>
</dbReference>
<evidence type="ECO:0000256" key="1">
    <source>
        <dbReference type="ARBA" id="ARBA00022670"/>
    </source>
</evidence>
<protein>
    <submittedName>
        <fullName evidence="2">Signal peptide peptidase</fullName>
    </submittedName>
</protein>
<dbReference type="GO" id="GO:0006508">
    <property type="term" value="P:proteolysis"/>
    <property type="evidence" value="ECO:0007669"/>
    <property type="project" value="UniProtKB-KW"/>
</dbReference>